<name>A0AAJ0JM23_STACA</name>
<reference evidence="1 2" key="1">
    <citation type="submission" date="2015-03" db="EMBL/GenBank/DDBJ databases">
        <title>Draft Genome Sequence of S. carnosus subsp. utilis LTH 7013, Isolated from South Tirolean Ham.</title>
        <authorList>
            <person name="Mueller A."/>
            <person name="Huptas C."/>
            <person name="Wenning M."/>
            <person name="Weiss A."/>
            <person name="Schmidt H."/>
        </authorList>
    </citation>
    <scope>NUCLEOTIDE SEQUENCE [LARGE SCALE GENOMIC DNA]</scope>
    <source>
        <strain evidence="1 2">LTH7013</strain>
    </source>
</reference>
<organism evidence="1 2">
    <name type="scientific">Staphylococcus carnosus</name>
    <dbReference type="NCBI Taxonomy" id="1281"/>
    <lineage>
        <taxon>Bacteria</taxon>
        <taxon>Bacillati</taxon>
        <taxon>Bacillota</taxon>
        <taxon>Bacilli</taxon>
        <taxon>Bacillales</taxon>
        <taxon>Staphylococcaceae</taxon>
        <taxon>Staphylococcus</taxon>
    </lineage>
</organism>
<protein>
    <submittedName>
        <fullName evidence="1">ATPase AAA</fullName>
    </submittedName>
</protein>
<proteinExistence type="predicted"/>
<dbReference type="AlphaFoldDB" id="A0AAJ0JM23"/>
<dbReference type="RefSeq" id="WP_046100664.1">
    <property type="nucleotide sequence ID" value="NZ_LAIU01000013.1"/>
</dbReference>
<dbReference type="EMBL" id="LAIU01000013">
    <property type="protein sequence ID" value="KKB24275.1"/>
    <property type="molecule type" value="Genomic_DNA"/>
</dbReference>
<gene>
    <name evidence="1" type="ORF">VV61_12775</name>
</gene>
<feature type="non-terminal residue" evidence="1">
    <location>
        <position position="53"/>
    </location>
</feature>
<dbReference type="Proteomes" id="UP000033530">
    <property type="component" value="Unassembled WGS sequence"/>
</dbReference>
<accession>A0AAJ0JM23</accession>
<comment type="caution">
    <text evidence="1">The sequence shown here is derived from an EMBL/GenBank/DDBJ whole genome shotgun (WGS) entry which is preliminary data.</text>
</comment>
<evidence type="ECO:0000313" key="2">
    <source>
        <dbReference type="Proteomes" id="UP000033530"/>
    </source>
</evidence>
<sequence length="53" mass="6206">MSNGFFNDDFDSIFRRMMQDMQNADGNKKYYINGREVSPEQLQQIQQQQAQGG</sequence>
<evidence type="ECO:0000313" key="1">
    <source>
        <dbReference type="EMBL" id="KKB24275.1"/>
    </source>
</evidence>